<feature type="binding site" evidence="11">
    <location>
        <position position="349"/>
    </location>
    <ligand>
        <name>Mg(2+)</name>
        <dbReference type="ChEBI" id="CHEBI:18420"/>
        <note>shared with alpha subunit</note>
    </ligand>
</feature>
<keyword evidence="9 11" id="KW-0030">Aminoacyl-tRNA synthetase</keyword>
<reference evidence="15" key="1">
    <citation type="submission" date="2017-09" db="EMBL/GenBank/DDBJ databases">
        <title>Depth-based differentiation of microbial function through sediment-hosted aquifers and enrichment of novel symbionts in the deep terrestrial subsurface.</title>
        <authorList>
            <person name="Probst A.J."/>
            <person name="Ladd B."/>
            <person name="Jarett J.K."/>
            <person name="Geller-Mcgrath D.E."/>
            <person name="Sieber C.M.K."/>
            <person name="Emerson J.B."/>
            <person name="Anantharaman K."/>
            <person name="Thomas B.C."/>
            <person name="Malmstrom R."/>
            <person name="Stieglmeier M."/>
            <person name="Klingl A."/>
            <person name="Woyke T."/>
            <person name="Ryan C.M."/>
            <person name="Banfield J.F."/>
        </authorList>
    </citation>
    <scope>NUCLEOTIDE SEQUENCE [LARGE SCALE GENOMIC DNA]</scope>
</reference>
<gene>
    <name evidence="11 14" type="primary">pheT</name>
    <name evidence="14" type="ORF">COU95_01190</name>
</gene>
<comment type="catalytic activity">
    <reaction evidence="10 11">
        <text>tRNA(Phe) + L-phenylalanine + ATP = L-phenylalanyl-tRNA(Phe) + AMP + diphosphate + H(+)</text>
        <dbReference type="Rhea" id="RHEA:19413"/>
        <dbReference type="Rhea" id="RHEA-COMP:9668"/>
        <dbReference type="Rhea" id="RHEA-COMP:9699"/>
        <dbReference type="ChEBI" id="CHEBI:15378"/>
        <dbReference type="ChEBI" id="CHEBI:30616"/>
        <dbReference type="ChEBI" id="CHEBI:33019"/>
        <dbReference type="ChEBI" id="CHEBI:58095"/>
        <dbReference type="ChEBI" id="CHEBI:78442"/>
        <dbReference type="ChEBI" id="CHEBI:78531"/>
        <dbReference type="ChEBI" id="CHEBI:456215"/>
        <dbReference type="EC" id="6.1.1.20"/>
    </reaction>
</comment>
<dbReference type="Gene3D" id="3.30.930.10">
    <property type="entry name" value="Bira Bifunctional Protein, Domain 2"/>
    <property type="match status" value="1"/>
</dbReference>
<dbReference type="SUPFAM" id="SSF46955">
    <property type="entry name" value="Putative DNA-binding domain"/>
    <property type="match status" value="2"/>
</dbReference>
<dbReference type="PANTHER" id="PTHR10947:SF0">
    <property type="entry name" value="PHENYLALANINE--TRNA LIGASE BETA SUBUNIT"/>
    <property type="match status" value="1"/>
</dbReference>
<proteinExistence type="inferred from homology"/>
<feature type="binding site" evidence="11">
    <location>
        <position position="353"/>
    </location>
    <ligand>
        <name>Mg(2+)</name>
        <dbReference type="ChEBI" id="CHEBI:18420"/>
        <note>shared with alpha subunit</note>
    </ligand>
</feature>
<evidence type="ECO:0000259" key="12">
    <source>
        <dbReference type="PROSITE" id="PS51447"/>
    </source>
</evidence>
<dbReference type="AlphaFoldDB" id="A0A2M8L421"/>
<accession>A0A2M8L421</accession>
<dbReference type="InterPro" id="IPR005121">
    <property type="entry name" value="Fdx_antiC-bd"/>
</dbReference>
<dbReference type="InterPro" id="IPR041616">
    <property type="entry name" value="PheRS_beta_core"/>
</dbReference>
<dbReference type="InterPro" id="IPR036690">
    <property type="entry name" value="Fdx_antiC-bd_sf"/>
</dbReference>
<dbReference type="SUPFAM" id="SSF54991">
    <property type="entry name" value="Anticodon-binding domain of PheRS"/>
    <property type="match status" value="1"/>
</dbReference>
<dbReference type="GO" id="GO:0009328">
    <property type="term" value="C:phenylalanine-tRNA ligase complex"/>
    <property type="evidence" value="ECO:0007669"/>
    <property type="project" value="TreeGrafter"/>
</dbReference>
<dbReference type="HAMAP" id="MF_00283">
    <property type="entry name" value="Phe_tRNA_synth_beta1"/>
    <property type="match status" value="1"/>
</dbReference>
<dbReference type="Proteomes" id="UP000231474">
    <property type="component" value="Unassembled WGS sequence"/>
</dbReference>
<dbReference type="GO" id="GO:0005524">
    <property type="term" value="F:ATP binding"/>
    <property type="evidence" value="ECO:0007669"/>
    <property type="project" value="UniProtKB-UniRule"/>
</dbReference>
<organism evidence="14 15">
    <name type="scientific">Candidatus Shapirobacteria bacterium CG10_big_fil_rev_8_21_14_0_10_40_9</name>
    <dbReference type="NCBI Taxonomy" id="1974888"/>
    <lineage>
        <taxon>Bacteria</taxon>
        <taxon>Candidatus Shapironibacteriota</taxon>
    </lineage>
</organism>
<evidence type="ECO:0000256" key="6">
    <source>
        <dbReference type="ARBA" id="ARBA00022840"/>
    </source>
</evidence>
<dbReference type="Pfam" id="PF03483">
    <property type="entry name" value="B3_4"/>
    <property type="match status" value="1"/>
</dbReference>
<dbReference type="SUPFAM" id="SSF56037">
    <property type="entry name" value="PheT/TilS domain"/>
    <property type="match status" value="1"/>
</dbReference>
<evidence type="ECO:0000256" key="3">
    <source>
        <dbReference type="ARBA" id="ARBA00022598"/>
    </source>
</evidence>
<feature type="binding site" evidence="11">
    <location>
        <position position="352"/>
    </location>
    <ligand>
        <name>Mg(2+)</name>
        <dbReference type="ChEBI" id="CHEBI:18420"/>
        <note>shared with alpha subunit</note>
    </ligand>
</feature>
<keyword evidence="11" id="KW-0963">Cytoplasm</keyword>
<dbReference type="InterPro" id="IPR020825">
    <property type="entry name" value="Phe-tRNA_synthase-like_B3/B4"/>
</dbReference>
<evidence type="ECO:0000259" key="13">
    <source>
        <dbReference type="PROSITE" id="PS51483"/>
    </source>
</evidence>
<evidence type="ECO:0000256" key="1">
    <source>
        <dbReference type="ARBA" id="ARBA00008653"/>
    </source>
</evidence>
<comment type="subunit">
    <text evidence="2 11">Tetramer of two alpha and two beta subunits.</text>
</comment>
<evidence type="ECO:0000256" key="4">
    <source>
        <dbReference type="ARBA" id="ARBA00022723"/>
    </source>
</evidence>
<keyword evidence="7 11" id="KW-0460">Magnesium</keyword>
<dbReference type="EMBL" id="PFEK01000022">
    <property type="protein sequence ID" value="PJE67663.1"/>
    <property type="molecule type" value="Genomic_DNA"/>
</dbReference>
<evidence type="ECO:0000256" key="9">
    <source>
        <dbReference type="ARBA" id="ARBA00023146"/>
    </source>
</evidence>
<dbReference type="PROSITE" id="PS51447">
    <property type="entry name" value="FDX_ACB"/>
    <property type="match status" value="1"/>
</dbReference>
<keyword evidence="6 11" id="KW-0067">ATP-binding</keyword>
<evidence type="ECO:0000256" key="7">
    <source>
        <dbReference type="ARBA" id="ARBA00022842"/>
    </source>
</evidence>
<dbReference type="Gene3D" id="3.30.70.380">
    <property type="entry name" value="Ferrodoxin-fold anticodon-binding domain"/>
    <property type="match status" value="1"/>
</dbReference>
<dbReference type="PANTHER" id="PTHR10947">
    <property type="entry name" value="PHENYLALANYL-TRNA SYNTHETASE BETA CHAIN AND LEUCINE-RICH REPEAT-CONTAINING PROTEIN 47"/>
    <property type="match status" value="1"/>
</dbReference>
<dbReference type="SMART" id="SM00873">
    <property type="entry name" value="B3_4"/>
    <property type="match status" value="1"/>
</dbReference>
<feature type="domain" description="FDX-ACB" evidence="12">
    <location>
        <begin position="572"/>
        <end position="656"/>
    </location>
</feature>
<name>A0A2M8L421_9BACT</name>
<evidence type="ECO:0000256" key="8">
    <source>
        <dbReference type="ARBA" id="ARBA00022917"/>
    </source>
</evidence>
<dbReference type="FunFam" id="3.30.56.10:FF:000001">
    <property type="entry name" value="Phenylalanine--tRNA ligase beta subunit"/>
    <property type="match status" value="1"/>
</dbReference>
<evidence type="ECO:0000313" key="14">
    <source>
        <dbReference type="EMBL" id="PJE67663.1"/>
    </source>
</evidence>
<dbReference type="Pfam" id="PF03484">
    <property type="entry name" value="B5"/>
    <property type="match status" value="1"/>
</dbReference>
<sequence>MLVPLSWLKEYIETDLPVKKLADRLTEVGFSVEVIKKVENDEILEIEVTPNRPDCLSISGIAREVGAITGNKVKIPKAEIPKAKGKFEIEIVNDFKLCPRYTALIIDGIQIKPSPPFIQKRLKKIGLRPINNLVDITNYVMFETGNPLHAFDYDKITPKKLLTQKSKGGEKFESVDGISYVLPKDAIIIKDSEDRVIDLCGLKGGSNTGISEQTNTLFLHAPVYNPVLIRRASQALSLRSDASAIFERGANPGGTLNTLKRAASLILKYAGGEITSEIIDLKKEKFEPWTIKLRHPRLEKILGIKINPTKVKEILESLGMESKLKTQNSEIIYDVAIPTHRGDLKMEEDLIEEVARIYGYNNFPKTLPLGETPEEKIPFFKDFSLEEKIKQILADSGYSEIYTYSLISKRALENIGLDLEKALRVSNPVSGEYEYLRPSLIPNLLSAFLLNQPNFSEIKLFEFGKIYPEEKLMLSGIANSDYYHVKGILELIFQELGIENPTFKPYVKRDILYHPAKTAVIETSRALLGTVGEVNPAVLTKAGIKGKVVIFNLDFELISKLTRVVKKFFPIPEFPPIIEDLAFVIPPKTFVGDLIQLIKVSSSIIQSVELLDVHENTRTFRIIYQHPDKTLTDKEVGKIRKKIIESAEKKFGARIKG</sequence>
<keyword evidence="3 11" id="KW-0436">Ligase</keyword>
<dbReference type="InterPro" id="IPR009061">
    <property type="entry name" value="DNA-bd_dom_put_sf"/>
</dbReference>
<comment type="caution">
    <text evidence="14">The sequence shown here is derived from an EMBL/GenBank/DDBJ whole genome shotgun (WGS) entry which is preliminary data.</text>
</comment>
<dbReference type="SUPFAM" id="SSF55681">
    <property type="entry name" value="Class II aaRS and biotin synthetases"/>
    <property type="match status" value="1"/>
</dbReference>
<comment type="cofactor">
    <cofactor evidence="11">
        <name>Mg(2+)</name>
        <dbReference type="ChEBI" id="CHEBI:18420"/>
    </cofactor>
    <text evidence="11">Binds 2 magnesium ions per tetramer.</text>
</comment>
<dbReference type="GO" id="GO:0006432">
    <property type="term" value="P:phenylalanyl-tRNA aminoacylation"/>
    <property type="evidence" value="ECO:0007669"/>
    <property type="project" value="UniProtKB-UniRule"/>
</dbReference>
<dbReference type="GO" id="GO:0003723">
    <property type="term" value="F:RNA binding"/>
    <property type="evidence" value="ECO:0007669"/>
    <property type="project" value="InterPro"/>
</dbReference>
<dbReference type="InterPro" id="IPR045864">
    <property type="entry name" value="aa-tRNA-synth_II/BPL/LPL"/>
</dbReference>
<dbReference type="SMART" id="SM00874">
    <property type="entry name" value="B5"/>
    <property type="match status" value="1"/>
</dbReference>
<evidence type="ECO:0000256" key="11">
    <source>
        <dbReference type="HAMAP-Rule" id="MF_00283"/>
    </source>
</evidence>
<keyword evidence="8 11" id="KW-0648">Protein biosynthesis</keyword>
<evidence type="ECO:0000256" key="10">
    <source>
        <dbReference type="ARBA" id="ARBA00049255"/>
    </source>
</evidence>
<protein>
    <recommendedName>
        <fullName evidence="11">Phenylalanine--tRNA ligase beta subunit</fullName>
        <ecNumber evidence="11">6.1.1.20</ecNumber>
    </recommendedName>
    <alternativeName>
        <fullName evidence="11">Phenylalanyl-tRNA synthetase beta subunit</fullName>
        <shortName evidence="11">PheRS</shortName>
    </alternativeName>
</protein>
<feature type="binding site" evidence="11">
    <location>
        <position position="343"/>
    </location>
    <ligand>
        <name>Mg(2+)</name>
        <dbReference type="ChEBI" id="CHEBI:18420"/>
        <note>shared with alpha subunit</note>
    </ligand>
</feature>
<dbReference type="Gene3D" id="3.30.56.10">
    <property type="match status" value="2"/>
</dbReference>
<dbReference type="Pfam" id="PF03147">
    <property type="entry name" value="FDX-ACB"/>
    <property type="match status" value="1"/>
</dbReference>
<dbReference type="InterPro" id="IPR005146">
    <property type="entry name" value="B3/B4_tRNA-bd"/>
</dbReference>
<dbReference type="InterPro" id="IPR005147">
    <property type="entry name" value="tRNA_synthase_B5-dom"/>
</dbReference>
<dbReference type="Pfam" id="PF17759">
    <property type="entry name" value="tRNA_synthFbeta"/>
    <property type="match status" value="1"/>
</dbReference>
<dbReference type="PROSITE" id="PS51483">
    <property type="entry name" value="B5"/>
    <property type="match status" value="1"/>
</dbReference>
<dbReference type="EC" id="6.1.1.20" evidence="11"/>
<dbReference type="InterPro" id="IPR004532">
    <property type="entry name" value="Phe-tRNA-ligase_IIc_bsu_bact"/>
</dbReference>
<comment type="subcellular location">
    <subcellularLocation>
        <location evidence="11">Cytoplasm</location>
    </subcellularLocation>
</comment>
<evidence type="ECO:0000256" key="2">
    <source>
        <dbReference type="ARBA" id="ARBA00011209"/>
    </source>
</evidence>
<dbReference type="InterPro" id="IPR045060">
    <property type="entry name" value="Phe-tRNA-ligase_IIc_bsu"/>
</dbReference>
<evidence type="ECO:0000256" key="5">
    <source>
        <dbReference type="ARBA" id="ARBA00022741"/>
    </source>
</evidence>
<keyword evidence="5 11" id="KW-0547">Nucleotide-binding</keyword>
<dbReference type="Gene3D" id="3.50.40.10">
    <property type="entry name" value="Phenylalanyl-trna Synthetase, Chain B, domain 3"/>
    <property type="match status" value="1"/>
</dbReference>
<dbReference type="NCBIfam" id="TIGR00472">
    <property type="entry name" value="pheT_bact"/>
    <property type="match status" value="1"/>
</dbReference>
<dbReference type="GO" id="GO:0000287">
    <property type="term" value="F:magnesium ion binding"/>
    <property type="evidence" value="ECO:0007669"/>
    <property type="project" value="UniProtKB-UniRule"/>
</dbReference>
<evidence type="ECO:0000313" key="15">
    <source>
        <dbReference type="Proteomes" id="UP000231474"/>
    </source>
</evidence>
<dbReference type="GO" id="GO:0004826">
    <property type="term" value="F:phenylalanine-tRNA ligase activity"/>
    <property type="evidence" value="ECO:0007669"/>
    <property type="project" value="UniProtKB-UniRule"/>
</dbReference>
<dbReference type="SMART" id="SM00896">
    <property type="entry name" value="FDX-ACB"/>
    <property type="match status" value="1"/>
</dbReference>
<keyword evidence="4 11" id="KW-0479">Metal-binding</keyword>
<dbReference type="CDD" id="cd00769">
    <property type="entry name" value="PheRS_beta_core"/>
    <property type="match status" value="1"/>
</dbReference>
<feature type="domain" description="B5" evidence="13">
    <location>
        <begin position="286"/>
        <end position="365"/>
    </location>
</feature>
<comment type="similarity">
    <text evidence="1 11">Belongs to the phenylalanyl-tRNA synthetase beta subunit family. Type 1 subfamily.</text>
</comment>